<dbReference type="AlphaFoldDB" id="A0A261FUH9"/>
<comment type="catalytic activity">
    <reaction evidence="1 8">
        <text>Hydrolysis of terminal non-reducing beta-D-galactose residues in beta-D-galactosides.</text>
        <dbReference type="EC" id="3.2.1.23"/>
    </reaction>
</comment>
<dbReference type="InterPro" id="IPR050347">
    <property type="entry name" value="Bact_Beta-galactosidase"/>
</dbReference>
<dbReference type="Gene3D" id="2.70.98.10">
    <property type="match status" value="1"/>
</dbReference>
<dbReference type="Pfam" id="PF16353">
    <property type="entry name" value="LacZ_4"/>
    <property type="match status" value="1"/>
</dbReference>
<dbReference type="GO" id="GO:0030246">
    <property type="term" value="F:carbohydrate binding"/>
    <property type="evidence" value="ECO:0007669"/>
    <property type="project" value="InterPro"/>
</dbReference>
<dbReference type="InterPro" id="IPR032312">
    <property type="entry name" value="LacZ_4"/>
</dbReference>
<evidence type="ECO:0000256" key="8">
    <source>
        <dbReference type="RuleBase" id="RU361154"/>
    </source>
</evidence>
<keyword evidence="5 8" id="KW-0378">Hydrolase</keyword>
<dbReference type="GO" id="GO:0009341">
    <property type="term" value="C:beta-galactosidase complex"/>
    <property type="evidence" value="ECO:0007669"/>
    <property type="project" value="InterPro"/>
</dbReference>
<dbReference type="InterPro" id="IPR036156">
    <property type="entry name" value="Beta-gal/glucu_dom_sf"/>
</dbReference>
<dbReference type="SUPFAM" id="SSF51445">
    <property type="entry name" value="(Trans)glycosidases"/>
    <property type="match status" value="1"/>
</dbReference>
<dbReference type="PRINTS" id="PR00132">
    <property type="entry name" value="GLHYDRLASE2"/>
</dbReference>
<dbReference type="RefSeq" id="WP_072725928.1">
    <property type="nucleotide sequence ID" value="NZ_BDIS01000018.1"/>
</dbReference>
<dbReference type="Pfam" id="PF00703">
    <property type="entry name" value="Glyco_hydro_2"/>
    <property type="match status" value="1"/>
</dbReference>
<feature type="domain" description="Beta galactosidase small chain/" evidence="9">
    <location>
        <begin position="810"/>
        <end position="1082"/>
    </location>
</feature>
<dbReference type="PANTHER" id="PTHR46323">
    <property type="entry name" value="BETA-GALACTOSIDASE"/>
    <property type="match status" value="1"/>
</dbReference>
<dbReference type="EMBL" id="MWWX01000004">
    <property type="protein sequence ID" value="OZG62778.1"/>
    <property type="molecule type" value="Genomic_DNA"/>
</dbReference>
<name>A0A261FUH9_9BIFI</name>
<dbReference type="GO" id="GO:0004565">
    <property type="term" value="F:beta-galactosidase activity"/>
    <property type="evidence" value="ECO:0007669"/>
    <property type="project" value="UniProtKB-EC"/>
</dbReference>
<protein>
    <recommendedName>
        <fullName evidence="4 8">Beta-galactosidase</fullName>
        <ecNumber evidence="3 8">3.2.1.23</ecNumber>
    </recommendedName>
    <alternativeName>
        <fullName evidence="7 8">Lactase</fullName>
    </alternativeName>
</protein>
<dbReference type="Gene3D" id="3.20.20.80">
    <property type="entry name" value="Glycosidases"/>
    <property type="match status" value="1"/>
</dbReference>
<dbReference type="InterPro" id="IPR013783">
    <property type="entry name" value="Ig-like_fold"/>
</dbReference>
<dbReference type="InterPro" id="IPR023230">
    <property type="entry name" value="Glyco_hydro_2_CS"/>
</dbReference>
<dbReference type="SUPFAM" id="SSF49785">
    <property type="entry name" value="Galactose-binding domain-like"/>
    <property type="match status" value="1"/>
</dbReference>
<dbReference type="STRING" id="1603886.GCA_001895165_01401"/>
<proteinExistence type="inferred from homology"/>
<dbReference type="InterPro" id="IPR008979">
    <property type="entry name" value="Galactose-bd-like_sf"/>
</dbReference>
<comment type="similarity">
    <text evidence="2 8">Belongs to the glycosyl hydrolase 2 family.</text>
</comment>
<dbReference type="EC" id="3.2.1.23" evidence="3 8"/>
<dbReference type="InterPro" id="IPR011013">
    <property type="entry name" value="Gal_mutarotase_sf_dom"/>
</dbReference>
<dbReference type="SMART" id="SM01038">
    <property type="entry name" value="Bgal_small_N"/>
    <property type="match status" value="1"/>
</dbReference>
<evidence type="ECO:0000256" key="3">
    <source>
        <dbReference type="ARBA" id="ARBA00012756"/>
    </source>
</evidence>
<keyword evidence="11" id="KW-1185">Reference proteome</keyword>
<evidence type="ECO:0000256" key="2">
    <source>
        <dbReference type="ARBA" id="ARBA00007401"/>
    </source>
</evidence>
<dbReference type="InterPro" id="IPR006102">
    <property type="entry name" value="Ig-like_GH2"/>
</dbReference>
<evidence type="ECO:0000256" key="7">
    <source>
        <dbReference type="ARBA" id="ARBA00032230"/>
    </source>
</evidence>
<accession>A0A261FUH9</accession>
<gene>
    <name evidence="10" type="ORF">BLEM_0695</name>
</gene>
<organism evidence="10 11">
    <name type="scientific">Bifidobacterium lemurum</name>
    <dbReference type="NCBI Taxonomy" id="1603886"/>
    <lineage>
        <taxon>Bacteria</taxon>
        <taxon>Bacillati</taxon>
        <taxon>Actinomycetota</taxon>
        <taxon>Actinomycetes</taxon>
        <taxon>Bifidobacteriales</taxon>
        <taxon>Bifidobacteriaceae</taxon>
        <taxon>Bifidobacterium</taxon>
    </lineage>
</organism>
<dbReference type="SUPFAM" id="SSF49303">
    <property type="entry name" value="beta-Galactosidase/glucuronidase domain"/>
    <property type="match status" value="2"/>
</dbReference>
<evidence type="ECO:0000313" key="11">
    <source>
        <dbReference type="Proteomes" id="UP000216352"/>
    </source>
</evidence>
<dbReference type="InterPro" id="IPR017853">
    <property type="entry name" value="GH"/>
</dbReference>
<reference evidence="10 11" key="1">
    <citation type="journal article" date="2017" name="BMC Genomics">
        <title>Comparative genomic and phylogenomic analyses of the Bifidobacteriaceae family.</title>
        <authorList>
            <person name="Lugli G.A."/>
            <person name="Milani C."/>
            <person name="Turroni F."/>
            <person name="Duranti S."/>
            <person name="Mancabelli L."/>
            <person name="Mangifesta M."/>
            <person name="Ferrario C."/>
            <person name="Modesto M."/>
            <person name="Mattarelli P."/>
            <person name="Jiri K."/>
            <person name="van Sinderen D."/>
            <person name="Ventura M."/>
        </authorList>
    </citation>
    <scope>NUCLEOTIDE SEQUENCE [LARGE SCALE GENOMIC DNA]</scope>
    <source>
        <strain evidence="10 11">DSM 28807</strain>
    </source>
</reference>
<keyword evidence="6 8" id="KW-0326">Glycosidase</keyword>
<evidence type="ECO:0000259" key="9">
    <source>
        <dbReference type="SMART" id="SM01038"/>
    </source>
</evidence>
<dbReference type="PROSITE" id="PS00719">
    <property type="entry name" value="GLYCOSYL_HYDROL_F2_1"/>
    <property type="match status" value="1"/>
</dbReference>
<dbReference type="InterPro" id="IPR006101">
    <property type="entry name" value="Glyco_hydro_2"/>
</dbReference>
<evidence type="ECO:0000256" key="5">
    <source>
        <dbReference type="ARBA" id="ARBA00022801"/>
    </source>
</evidence>
<dbReference type="Gene3D" id="2.60.40.10">
    <property type="entry name" value="Immunoglobulins"/>
    <property type="match status" value="2"/>
</dbReference>
<dbReference type="InterPro" id="IPR004199">
    <property type="entry name" value="B-gal_small/dom_5"/>
</dbReference>
<dbReference type="GO" id="GO:0005990">
    <property type="term" value="P:lactose catabolic process"/>
    <property type="evidence" value="ECO:0007669"/>
    <property type="project" value="TreeGrafter"/>
</dbReference>
<dbReference type="Pfam" id="PF02929">
    <property type="entry name" value="Bgal_small_N"/>
    <property type="match status" value="1"/>
</dbReference>
<evidence type="ECO:0000313" key="10">
    <source>
        <dbReference type="EMBL" id="OZG62778.1"/>
    </source>
</evidence>
<dbReference type="InterPro" id="IPR023232">
    <property type="entry name" value="Glyco_hydro_2_AS"/>
</dbReference>
<comment type="caution">
    <text evidence="10">The sequence shown here is derived from an EMBL/GenBank/DDBJ whole genome shotgun (WGS) entry which is preliminary data.</text>
</comment>
<dbReference type="InterPro" id="IPR006104">
    <property type="entry name" value="Glyco_hydro_2_N"/>
</dbReference>
<evidence type="ECO:0000256" key="1">
    <source>
        <dbReference type="ARBA" id="ARBA00001412"/>
    </source>
</evidence>
<dbReference type="Pfam" id="PF02836">
    <property type="entry name" value="Glyco_hydro_2_C"/>
    <property type="match status" value="1"/>
</dbReference>
<dbReference type="InterPro" id="IPR014718">
    <property type="entry name" value="GH-type_carb-bd"/>
</dbReference>
<dbReference type="Proteomes" id="UP000216352">
    <property type="component" value="Unassembled WGS sequence"/>
</dbReference>
<dbReference type="SUPFAM" id="SSF74650">
    <property type="entry name" value="Galactose mutarotase-like"/>
    <property type="match status" value="1"/>
</dbReference>
<evidence type="ECO:0000256" key="4">
    <source>
        <dbReference type="ARBA" id="ARBA00013303"/>
    </source>
</evidence>
<dbReference type="Gene3D" id="2.60.120.260">
    <property type="entry name" value="Galactose-binding domain-like"/>
    <property type="match status" value="1"/>
</dbReference>
<dbReference type="InterPro" id="IPR006103">
    <property type="entry name" value="Glyco_hydro_2_cat"/>
</dbReference>
<dbReference type="OrthoDB" id="9762066at2"/>
<evidence type="ECO:0000256" key="6">
    <source>
        <dbReference type="ARBA" id="ARBA00023295"/>
    </source>
</evidence>
<dbReference type="PROSITE" id="PS00608">
    <property type="entry name" value="GLYCOSYL_HYDROL_F2_2"/>
    <property type="match status" value="1"/>
</dbReference>
<sequence>MSSLHSSQSRWITDPTVFAVNRLPAHTSHTYTAIDTDVADDGRVPSNLIQSLNGVWTVRIDQADALDLDAEATPAFAMPDFDDAAHTRITVPSTLETEGLLTPQYVNQQYPWDGHDDPVAPNIPQRNHVALYRREFTLAPRALHALSTRDTAGEERVTITFHGASTAIMVWLNGDFVGYAEDSFTPSEFDVTDLLRDDVNTLAVACYEFSSASWLEDQDFWRLHGIFRDVELAVHPHVHVEDLRLSTDYDTNDAVAELGVQADIRNTRDADTIAAIVRDPNGTIVWQSAQSCAAATDVTAIHVTSDTASASTDEHPATSTHTFHARIPGIHPWSAEEPNLYTVQLRILDDHGGLIETAQQRVGFRRFAIEDGVMTLNGKRIVFKGVNRHEFDARHGRALTEESMIADITLMKRNNINAVRTSHYPNQTRWYELCDEYGLYVIDEANIETHGTWSSPGDVVVADTSVPGSDPQWRAACLDRVNSMIRRDRNHPSVLIWSLGNESYAGDVFRAMSDHAHRLDPSRPVHYEGVTWNRDYDDVTDIESRMYAKPDEIERYLTENPDKPYISCEYAHAMGNSVGNLHEYTALERYPHYQGGFIWDFVDQALWQRLPDGTERLAYGGDFDERPCDYEFAGDGLLFADRTPSPKLQEVKHQYANVRLTPDGESVTVENGNLFVSTASSRFTARLLVDGEPVWSRELRFDVPAGENRRFPIDFPSPDVVFDGLSNAADEIDEIELTYEVTQHLGSATLWAPEGYELAFGQHTVTVRRTSVDDVEPADDTVAANDVIADNGASASAATTTVTMGRWNVGVRDGDCETLLSHTQGGVVSWRRDGREMMIRRPNLLCWRPLTDNDRGASSGFDRAQWFAAGRYARVVDSRFERDGDGVTATYVYELATPQRTRVSVRYQTLVDGGLRLNVRYPGEPGAPTLPAFGLEWMLPVRYANLRFYGLGPEETYADRRDGAKLGIHSTDAFKDCAPYLVPQETGNHEGVRWAQITDDEGHGMRVERAGSEQFCASLLPYSTMMLEEATHQDELPQPRHMFLRLLAAQMGVGGDDSWGAPVHARYQVPADRSLELDLKLTLI</sequence>
<dbReference type="PANTHER" id="PTHR46323:SF2">
    <property type="entry name" value="BETA-GALACTOSIDASE"/>
    <property type="match status" value="1"/>
</dbReference>
<dbReference type="Pfam" id="PF02837">
    <property type="entry name" value="Glyco_hydro_2_N"/>
    <property type="match status" value="1"/>
</dbReference>